<accession>A0A7J7KPR3</accession>
<keyword evidence="3" id="KW-1185">Reference proteome</keyword>
<evidence type="ECO:0000313" key="2">
    <source>
        <dbReference type="EMBL" id="KAF6040152.1"/>
    </source>
</evidence>
<dbReference type="EMBL" id="VXIV02000176">
    <property type="protein sequence ID" value="KAF6040152.1"/>
    <property type="molecule type" value="Genomic_DNA"/>
</dbReference>
<organism evidence="2 3">
    <name type="scientific">Bugula neritina</name>
    <name type="common">Brown bryozoan</name>
    <name type="synonym">Sertularia neritina</name>
    <dbReference type="NCBI Taxonomy" id="10212"/>
    <lineage>
        <taxon>Eukaryota</taxon>
        <taxon>Metazoa</taxon>
        <taxon>Spiralia</taxon>
        <taxon>Lophotrochozoa</taxon>
        <taxon>Bryozoa</taxon>
        <taxon>Gymnolaemata</taxon>
        <taxon>Cheilostomatida</taxon>
        <taxon>Flustrina</taxon>
        <taxon>Buguloidea</taxon>
        <taxon>Bugulidae</taxon>
        <taxon>Bugula</taxon>
    </lineage>
</organism>
<feature type="domain" description="Integrase catalytic" evidence="1">
    <location>
        <begin position="1"/>
        <end position="114"/>
    </location>
</feature>
<dbReference type="Pfam" id="PF00665">
    <property type="entry name" value="rve"/>
    <property type="match status" value="1"/>
</dbReference>
<dbReference type="OrthoDB" id="7758825at2759"/>
<dbReference type="PANTHER" id="PTHR37984">
    <property type="entry name" value="PROTEIN CBG26694"/>
    <property type="match status" value="1"/>
</dbReference>
<protein>
    <recommendedName>
        <fullName evidence="1">Integrase catalytic domain-containing protein</fullName>
    </recommendedName>
</protein>
<dbReference type="SUPFAM" id="SSF53098">
    <property type="entry name" value="Ribonuclease H-like"/>
    <property type="match status" value="1"/>
</dbReference>
<dbReference type="PANTHER" id="PTHR37984:SF12">
    <property type="entry name" value="RIBONUCLEASE H"/>
    <property type="match status" value="1"/>
</dbReference>
<dbReference type="AlphaFoldDB" id="A0A7J7KPR3"/>
<dbReference type="InterPro" id="IPR036397">
    <property type="entry name" value="RNaseH_sf"/>
</dbReference>
<sequence length="154" mass="17250">MTSTSTTSVTCNALRGLFARHGLPNVLVSDNGPCFTSAGVKKFTQSYEIIHKFSPPHHPATNGQAERFVRSFKEGMKKGRGAIQARLDKWLLAYRTALHSVTGISPASRFLGRTLKTRLDLLFPSHNAEKSRFTKLKTRQFEVGNLVWARDYVL</sequence>
<evidence type="ECO:0000259" key="1">
    <source>
        <dbReference type="PROSITE" id="PS50994"/>
    </source>
</evidence>
<dbReference type="GO" id="GO:0003676">
    <property type="term" value="F:nucleic acid binding"/>
    <property type="evidence" value="ECO:0007669"/>
    <property type="project" value="InterPro"/>
</dbReference>
<dbReference type="Gene3D" id="3.30.420.10">
    <property type="entry name" value="Ribonuclease H-like superfamily/Ribonuclease H"/>
    <property type="match status" value="1"/>
</dbReference>
<gene>
    <name evidence="2" type="ORF">EB796_001545</name>
</gene>
<dbReference type="InterPro" id="IPR012337">
    <property type="entry name" value="RNaseH-like_sf"/>
</dbReference>
<name>A0A7J7KPR3_BUGNE</name>
<dbReference type="GO" id="GO:0015074">
    <property type="term" value="P:DNA integration"/>
    <property type="evidence" value="ECO:0007669"/>
    <property type="project" value="InterPro"/>
</dbReference>
<dbReference type="InterPro" id="IPR050951">
    <property type="entry name" value="Retrovirus_Pol_polyprotein"/>
</dbReference>
<comment type="caution">
    <text evidence="2">The sequence shown here is derived from an EMBL/GenBank/DDBJ whole genome shotgun (WGS) entry which is preliminary data.</text>
</comment>
<proteinExistence type="predicted"/>
<dbReference type="PROSITE" id="PS50994">
    <property type="entry name" value="INTEGRASE"/>
    <property type="match status" value="1"/>
</dbReference>
<evidence type="ECO:0000313" key="3">
    <source>
        <dbReference type="Proteomes" id="UP000593567"/>
    </source>
</evidence>
<dbReference type="Proteomes" id="UP000593567">
    <property type="component" value="Unassembled WGS sequence"/>
</dbReference>
<dbReference type="InterPro" id="IPR001584">
    <property type="entry name" value="Integrase_cat-core"/>
</dbReference>
<reference evidence="2" key="1">
    <citation type="submission" date="2020-06" db="EMBL/GenBank/DDBJ databases">
        <title>Draft genome of Bugula neritina, a colonial animal packing powerful symbionts and potential medicines.</title>
        <authorList>
            <person name="Rayko M."/>
        </authorList>
    </citation>
    <scope>NUCLEOTIDE SEQUENCE [LARGE SCALE GENOMIC DNA]</scope>
    <source>
        <strain evidence="2">Kwan_BN1</strain>
    </source>
</reference>